<organism evidence="2 3">
    <name type="scientific">Blattamonas nauphoetae</name>
    <dbReference type="NCBI Taxonomy" id="2049346"/>
    <lineage>
        <taxon>Eukaryota</taxon>
        <taxon>Metamonada</taxon>
        <taxon>Preaxostyla</taxon>
        <taxon>Oxymonadida</taxon>
        <taxon>Blattamonas</taxon>
    </lineage>
</organism>
<evidence type="ECO:0000313" key="3">
    <source>
        <dbReference type="Proteomes" id="UP001281761"/>
    </source>
</evidence>
<keyword evidence="1" id="KW-0732">Signal</keyword>
<proteinExistence type="predicted"/>
<name>A0ABQ9XLT0_9EUKA</name>
<feature type="signal peptide" evidence="1">
    <location>
        <begin position="1"/>
        <end position="16"/>
    </location>
</feature>
<reference evidence="2 3" key="1">
    <citation type="journal article" date="2022" name="bioRxiv">
        <title>Genomics of Preaxostyla Flagellates Illuminates Evolutionary Transitions and the Path Towards Mitochondrial Loss.</title>
        <authorList>
            <person name="Novak L.V.F."/>
            <person name="Treitli S.C."/>
            <person name="Pyrih J."/>
            <person name="Halakuc P."/>
            <person name="Pipaliya S.V."/>
            <person name="Vacek V."/>
            <person name="Brzon O."/>
            <person name="Soukal P."/>
            <person name="Eme L."/>
            <person name="Dacks J.B."/>
            <person name="Karnkowska A."/>
            <person name="Elias M."/>
            <person name="Hampl V."/>
        </authorList>
    </citation>
    <scope>NUCLEOTIDE SEQUENCE [LARGE SCALE GENOMIC DNA]</scope>
    <source>
        <strain evidence="2">NAU3</strain>
        <tissue evidence="2">Gut</tissue>
    </source>
</reference>
<evidence type="ECO:0000256" key="1">
    <source>
        <dbReference type="SAM" id="SignalP"/>
    </source>
</evidence>
<accession>A0ABQ9XLT0</accession>
<dbReference type="Proteomes" id="UP001281761">
    <property type="component" value="Unassembled WGS sequence"/>
</dbReference>
<feature type="chain" id="PRO_5047088550" evidence="1">
    <location>
        <begin position="17"/>
        <end position="209"/>
    </location>
</feature>
<evidence type="ECO:0000313" key="2">
    <source>
        <dbReference type="EMBL" id="KAK2953376.1"/>
    </source>
</evidence>
<comment type="caution">
    <text evidence="2">The sequence shown here is derived from an EMBL/GenBank/DDBJ whole genome shotgun (WGS) entry which is preliminary data.</text>
</comment>
<keyword evidence="3" id="KW-1185">Reference proteome</keyword>
<gene>
    <name evidence="2" type="ORF">BLNAU_11661</name>
</gene>
<sequence length="209" mass="22459">MLFLFALLAASSFKVPNDTPTFSFEITPPTIDADGNGKIKVVAAGLTDPDPVTPDPDPEVEGSNAYAALELKLVYTPTTGDAITLSKTELTPVSGDLTHTFDIKVADTGSTTVFQHGVKYALTTVTVEGVDPRSGTADEAFTPTIPTLALTYSEATTTTFTLTATFTDDKIRKCESDIQTSDGHRKISRGHHRFWHNCQKDSNSDSHSC</sequence>
<dbReference type="EMBL" id="JARBJD010000092">
    <property type="protein sequence ID" value="KAK2953376.1"/>
    <property type="molecule type" value="Genomic_DNA"/>
</dbReference>
<protein>
    <submittedName>
        <fullName evidence="2">Uncharacterized protein</fullName>
    </submittedName>
</protein>